<dbReference type="RefSeq" id="XP_018987642.1">
    <property type="nucleotide sequence ID" value="XM_019127365.1"/>
</dbReference>
<evidence type="ECO:0000256" key="5">
    <source>
        <dbReference type="ARBA" id="ARBA00022692"/>
    </source>
</evidence>
<evidence type="ECO:0000256" key="8">
    <source>
        <dbReference type="ARBA" id="ARBA00023054"/>
    </source>
</evidence>
<dbReference type="EMBL" id="KV454426">
    <property type="protein sequence ID" value="ODQ82314.1"/>
    <property type="molecule type" value="Genomic_DNA"/>
</dbReference>
<dbReference type="AlphaFoldDB" id="A0A1E3QXP2"/>
<dbReference type="Pfam" id="PF25398">
    <property type="entry name" value="CUX1_N"/>
    <property type="match status" value="1"/>
</dbReference>
<accession>A0A1E3QXP2</accession>
<keyword evidence="15" id="KW-1185">Reference proteome</keyword>
<feature type="domain" description="CASP C-terminal" evidence="12">
    <location>
        <begin position="396"/>
        <end position="616"/>
    </location>
</feature>
<evidence type="ECO:0000259" key="12">
    <source>
        <dbReference type="Pfam" id="PF08172"/>
    </source>
</evidence>
<sequence>MSDTHPFARALQSWAEIDLPTLQKELDGQGLEIKESQQDSLTSRKELATKTKEFRKLADSEKLAEVKLLLKLYQNEIDALTKKGKLVEGYFFGVYRHISEAPDPKPLLEASLDAVYDSTEVDRVKAELAQCQLQLTKYADYDQLQKKVLRTEQKAAENVATKVRAKEAEMTALMSEREANWQEKQAELTRQVLDARKQIEDLRTANEVTELRLKGVDGLKSSSATAVELEMVTRDYASAQSRVLELEKRNEELRREVTKKEAAVSQEVASHADAQFTALNELQSENAMLVARLEYQRRTLDSAQQEHKTKAEGLAREVTGMAAEMSRLKTRLESTKDYDEIRSELQALKTISFGDEEANNGGDETLDGILAARNKKLTGELAQFRAQHESLVARGQELETQLQTASEETIRLRALIVKLEGDLMEVQDKKFDTMSMVSGSGRTIALLTRSTLPEIAESPGQESAMLPIITKQRDRFRMRNKELEDESKKQFLVINELKRDINGLKRDNAQLYERTRYLSSFDNTSSNGTSKRVFSTATSSEAESQYSQSYEERLNPIEQFRVRERERINSRLSPIERVFISFSRAILSSKKTRMLFFAYCVGLHCMVMSMMVYVVSLGSVVPEVGIRGSTGGTGFSGAVAPDY</sequence>
<evidence type="ECO:0000313" key="14">
    <source>
        <dbReference type="EMBL" id="ODQ82314.1"/>
    </source>
</evidence>
<feature type="coiled-coil region" evidence="10">
    <location>
        <begin position="480"/>
        <end position="514"/>
    </location>
</feature>
<dbReference type="GeneID" id="30145218"/>
<evidence type="ECO:0000256" key="3">
    <source>
        <dbReference type="ARBA" id="ARBA00018691"/>
    </source>
</evidence>
<gene>
    <name evidence="14" type="ORF">BABINDRAFT_158934</name>
</gene>
<evidence type="ECO:0000256" key="11">
    <source>
        <dbReference type="SAM" id="Phobius"/>
    </source>
</evidence>
<comment type="subcellular location">
    <subcellularLocation>
        <location evidence="1">Golgi apparatus membrane</location>
        <topology evidence="1">Single-pass type IV membrane protein</topology>
    </subcellularLocation>
</comment>
<dbReference type="STRING" id="984486.A0A1E3QXP2"/>
<proteinExistence type="inferred from homology"/>
<evidence type="ECO:0000256" key="10">
    <source>
        <dbReference type="SAM" id="Coils"/>
    </source>
</evidence>
<dbReference type="InterPro" id="IPR057476">
    <property type="entry name" value="Cux_N"/>
</dbReference>
<dbReference type="GO" id="GO:0000149">
    <property type="term" value="F:SNARE binding"/>
    <property type="evidence" value="ECO:0007669"/>
    <property type="project" value="EnsemblFungi"/>
</dbReference>
<evidence type="ECO:0000256" key="9">
    <source>
        <dbReference type="ARBA" id="ARBA00023136"/>
    </source>
</evidence>
<reference evidence="15" key="1">
    <citation type="submission" date="2016-05" db="EMBL/GenBank/DDBJ databases">
        <title>Comparative genomics of biotechnologically important yeasts.</title>
        <authorList>
            <consortium name="DOE Joint Genome Institute"/>
            <person name="Riley R."/>
            <person name="Haridas S."/>
            <person name="Wolfe K.H."/>
            <person name="Lopes M.R."/>
            <person name="Hittinger C.T."/>
            <person name="Goker M."/>
            <person name="Salamov A."/>
            <person name="Wisecaver J."/>
            <person name="Long T.M."/>
            <person name="Aerts A.L."/>
            <person name="Barry K."/>
            <person name="Choi C."/>
            <person name="Clum A."/>
            <person name="Coughlan A.Y."/>
            <person name="Deshpande S."/>
            <person name="Douglass A.P."/>
            <person name="Hanson S.J."/>
            <person name="Klenk H.-P."/>
            <person name="Labutti K."/>
            <person name="Lapidus A."/>
            <person name="Lindquist E."/>
            <person name="Lipzen A."/>
            <person name="Meier-Kolthoff J.P."/>
            <person name="Ohm R.A."/>
            <person name="Otillar R.P."/>
            <person name="Pangilinan J."/>
            <person name="Peng Y."/>
            <person name="Rokas A."/>
            <person name="Rosa C.A."/>
            <person name="Scheuner C."/>
            <person name="Sibirny A.A."/>
            <person name="Slot J.C."/>
            <person name="Stielow J.B."/>
            <person name="Sun H."/>
            <person name="Kurtzman C.P."/>
            <person name="Blackwell M."/>
            <person name="Grigoriev I.V."/>
            <person name="Jeffries T.W."/>
        </authorList>
    </citation>
    <scope>NUCLEOTIDE SEQUENCE [LARGE SCALE GENOMIC DNA]</scope>
    <source>
        <strain evidence="15">NRRL Y-12698</strain>
    </source>
</reference>
<feature type="coiled-coil region" evidence="10">
    <location>
        <begin position="229"/>
        <end position="263"/>
    </location>
</feature>
<comment type="similarity">
    <text evidence="2">Belongs to the CASP family.</text>
</comment>
<evidence type="ECO:0000259" key="13">
    <source>
        <dbReference type="Pfam" id="PF25398"/>
    </source>
</evidence>
<evidence type="ECO:0000256" key="7">
    <source>
        <dbReference type="ARBA" id="ARBA00023034"/>
    </source>
</evidence>
<organism evidence="14 15">
    <name type="scientific">Babjeviella inositovora NRRL Y-12698</name>
    <dbReference type="NCBI Taxonomy" id="984486"/>
    <lineage>
        <taxon>Eukaryota</taxon>
        <taxon>Fungi</taxon>
        <taxon>Dikarya</taxon>
        <taxon>Ascomycota</taxon>
        <taxon>Saccharomycotina</taxon>
        <taxon>Pichiomycetes</taxon>
        <taxon>Serinales incertae sedis</taxon>
        <taxon>Babjeviella</taxon>
    </lineage>
</organism>
<evidence type="ECO:0000256" key="1">
    <source>
        <dbReference type="ARBA" id="ARBA00004409"/>
    </source>
</evidence>
<protein>
    <recommendedName>
        <fullName evidence="3">Protein CASP</fullName>
    </recommendedName>
</protein>
<dbReference type="Proteomes" id="UP000094336">
    <property type="component" value="Unassembled WGS sequence"/>
</dbReference>
<keyword evidence="8 10" id="KW-0175">Coiled coil</keyword>
<keyword evidence="4" id="KW-0813">Transport</keyword>
<keyword evidence="6 11" id="KW-1133">Transmembrane helix</keyword>
<name>A0A1E3QXP2_9ASCO</name>
<dbReference type="PANTHER" id="PTHR14043:SF2">
    <property type="entry name" value="HOMEOBOX PROTEIN CUT"/>
    <property type="match status" value="1"/>
</dbReference>
<dbReference type="OrthoDB" id="10257567at2759"/>
<dbReference type="GO" id="GO:0000139">
    <property type="term" value="C:Golgi membrane"/>
    <property type="evidence" value="ECO:0007669"/>
    <property type="project" value="UniProtKB-SubCell"/>
</dbReference>
<dbReference type="GO" id="GO:0048211">
    <property type="term" value="P:Golgi vesicle docking"/>
    <property type="evidence" value="ECO:0007669"/>
    <property type="project" value="EnsemblFungi"/>
</dbReference>
<feature type="transmembrane region" description="Helical" evidence="11">
    <location>
        <begin position="594"/>
        <end position="615"/>
    </location>
</feature>
<evidence type="ECO:0000256" key="4">
    <source>
        <dbReference type="ARBA" id="ARBA00022448"/>
    </source>
</evidence>
<keyword evidence="9 11" id="KW-0472">Membrane</keyword>
<keyword evidence="7" id="KW-0333">Golgi apparatus</keyword>
<dbReference type="PANTHER" id="PTHR14043">
    <property type="entry name" value="CCAAT DISPLACEMENT PROTEIN-RELATED"/>
    <property type="match status" value="1"/>
</dbReference>
<dbReference type="GO" id="GO:0006891">
    <property type="term" value="P:intra-Golgi vesicle-mediated transport"/>
    <property type="evidence" value="ECO:0007669"/>
    <property type="project" value="InterPro"/>
</dbReference>
<dbReference type="Pfam" id="PF08172">
    <property type="entry name" value="CASP_C"/>
    <property type="match status" value="1"/>
</dbReference>
<evidence type="ECO:0000313" key="15">
    <source>
        <dbReference type="Proteomes" id="UP000094336"/>
    </source>
</evidence>
<evidence type="ECO:0000256" key="2">
    <source>
        <dbReference type="ARBA" id="ARBA00006415"/>
    </source>
</evidence>
<feature type="coiled-coil region" evidence="10">
    <location>
        <begin position="374"/>
        <end position="408"/>
    </location>
</feature>
<evidence type="ECO:0000256" key="6">
    <source>
        <dbReference type="ARBA" id="ARBA00022989"/>
    </source>
</evidence>
<dbReference type="InterPro" id="IPR012955">
    <property type="entry name" value="CASP_C"/>
</dbReference>
<keyword evidence="5 11" id="KW-0812">Transmembrane</keyword>
<feature type="domain" description="Cux N-terminal" evidence="13">
    <location>
        <begin position="2"/>
        <end position="114"/>
    </location>
</feature>